<dbReference type="KEGG" id="pbb:AKN87_00775"/>
<protein>
    <submittedName>
        <fullName evidence="1">ABC transporter ATP-binding protein</fullName>
    </submittedName>
</protein>
<keyword evidence="1" id="KW-0547">Nucleotide-binding</keyword>
<dbReference type="Proteomes" id="UP000063953">
    <property type="component" value="Chromosome"/>
</dbReference>
<dbReference type="RefSeq" id="WP_053101593.1">
    <property type="nucleotide sequence ID" value="NZ_CP012358.1"/>
</dbReference>
<sequence length="81" mass="9201">MSSSFLEIVELSDGRIVLRRSEEEQPLVTLTFSPEVKSFLQERYIDVAKAMFHTGLQKAGGLEENEVWLDDEDEDASSTIH</sequence>
<evidence type="ECO:0000313" key="1">
    <source>
        <dbReference type="EMBL" id="AKX60296.1"/>
    </source>
</evidence>
<reference evidence="2" key="3">
    <citation type="journal article" date="2022" name="Sci. Total Environ.">
        <title>Prevalence, transmission, and molecular epidemiology of tet(X)-positive bacteria among humans, animals, and environmental niches in China: An epidemiological, and genomic-based study.</title>
        <authorList>
            <person name="Dong N."/>
            <person name="Zeng Y."/>
            <person name="Cai C."/>
            <person name="Sun C."/>
            <person name="Lu J."/>
            <person name="Liu C."/>
            <person name="Zhou H."/>
            <person name="Sun Q."/>
            <person name="Shu L."/>
            <person name="Wang H."/>
            <person name="Wang Y."/>
            <person name="Wang S."/>
            <person name="Wu C."/>
            <person name="Chan E.W."/>
            <person name="Chen G."/>
            <person name="Shen Z."/>
            <person name="Chen S."/>
            <person name="Zhang R."/>
        </authorList>
    </citation>
    <scope>NUCLEOTIDE SEQUENCE</scope>
    <source>
        <strain evidence="2">DF46-2-2</strain>
    </source>
</reference>
<reference evidence="1 3" key="1">
    <citation type="journal article" date="2015" name="Genome Announc.">
        <title>Genome Sequences of Oblitimonas alkaliphila gen. nov. sp. nov. (Proposed), a Novel Bacterium of the Pseudomonadaceae Family.</title>
        <authorList>
            <person name="Lauer A.C."/>
            <person name="Nicholson A.C."/>
            <person name="Humrighouse B.W."/>
            <person name="Emery B."/>
            <person name="Drobish A."/>
            <person name="Juieng P."/>
            <person name="Loparev V."/>
            <person name="McQuiston J.R."/>
        </authorList>
    </citation>
    <scope>NUCLEOTIDE SEQUENCE [LARGE SCALE GENOMIC DNA]</scope>
    <source>
        <strain evidence="1 3">E5571</strain>
    </source>
</reference>
<evidence type="ECO:0000313" key="2">
    <source>
        <dbReference type="EMBL" id="MDM1695143.1"/>
    </source>
</evidence>
<dbReference type="GO" id="GO:0005524">
    <property type="term" value="F:ATP binding"/>
    <property type="evidence" value="ECO:0007669"/>
    <property type="project" value="UniProtKB-KW"/>
</dbReference>
<keyword evidence="3" id="KW-1185">Reference proteome</keyword>
<dbReference type="EMBL" id="JACANB010000001">
    <property type="protein sequence ID" value="MDM1695143.1"/>
    <property type="molecule type" value="Genomic_DNA"/>
</dbReference>
<reference evidence="2" key="2">
    <citation type="submission" date="2020-06" db="EMBL/GenBank/DDBJ databases">
        <authorList>
            <person name="Dong N."/>
        </authorList>
    </citation>
    <scope>NUCLEOTIDE SEQUENCE</scope>
    <source>
        <strain evidence="2">DF46-2-2</strain>
    </source>
</reference>
<keyword evidence="1" id="KW-0067">ATP-binding</keyword>
<dbReference type="STRING" id="1697053.AKN87_00775"/>
<dbReference type="OrthoDB" id="6370236at2"/>
<dbReference type="EMBL" id="CP012365">
    <property type="protein sequence ID" value="AKX60296.1"/>
    <property type="molecule type" value="Genomic_DNA"/>
</dbReference>
<organism evidence="1 3">
    <name type="scientific">Thiopseudomonas alkaliphila</name>
    <dbReference type="NCBI Taxonomy" id="1697053"/>
    <lineage>
        <taxon>Bacteria</taxon>
        <taxon>Pseudomonadati</taxon>
        <taxon>Pseudomonadota</taxon>
        <taxon>Gammaproteobacteria</taxon>
        <taxon>Pseudomonadales</taxon>
        <taxon>Pseudomonadaceae</taxon>
        <taxon>Thiopseudomonas</taxon>
    </lineage>
</organism>
<gene>
    <name evidence="1" type="ORF">AKN88_10400</name>
    <name evidence="2" type="ORF">HX099_00450</name>
</gene>
<dbReference type="Proteomes" id="UP001173465">
    <property type="component" value="Unassembled WGS sequence"/>
</dbReference>
<proteinExistence type="predicted"/>
<evidence type="ECO:0000313" key="3">
    <source>
        <dbReference type="Proteomes" id="UP000063953"/>
    </source>
</evidence>
<name>A0A0K1XG26_9GAMM</name>
<dbReference type="AlphaFoldDB" id="A0A0K1XG26"/>
<accession>A0A0K1XG26</accession>
<dbReference type="GeneID" id="93982802"/>